<dbReference type="NCBIfam" id="NF005559">
    <property type="entry name" value="PRK07231.1"/>
    <property type="match status" value="1"/>
</dbReference>
<dbReference type="AlphaFoldDB" id="A0A1G9SIE7"/>
<dbReference type="SUPFAM" id="SSF51735">
    <property type="entry name" value="NAD(P)-binding Rossmann-fold domains"/>
    <property type="match status" value="1"/>
</dbReference>
<dbReference type="PROSITE" id="PS00061">
    <property type="entry name" value="ADH_SHORT"/>
    <property type="match status" value="1"/>
</dbReference>
<evidence type="ECO:0000313" key="4">
    <source>
        <dbReference type="Proteomes" id="UP000198901"/>
    </source>
</evidence>
<sequence>MHETCGEIPGAFPGITAPAGLFLRKTITTSSMGIFDLTGKTAVITGGGSGIGRAISVLFAQQGAHVHILELNEEAAASTAAEITANGGKVSVHGVNVTIQADVLQVFERIGTVNILVNNAGIAHVGNLEKTAEADLDRIYNVNVKGVYNCLFAAVPAMKANGGGVILNMASIAALVGIPDRFAYTMSKGATHAMTLSVAKDYLADNIRCNSISPARVHTPFVDGFLAKNYPGKEAEMFEKLAATQPIGRMAKPEEIAQLALYLCSDAAGFITGVDYPIDGGFTTLNN</sequence>
<protein>
    <submittedName>
        <fullName evidence="3">NAD(P)-dependent dehydrogenase, short-chain alcohol dehydrogenase family</fullName>
    </submittedName>
</protein>
<dbReference type="FunFam" id="3.40.50.720:FF:000084">
    <property type="entry name" value="Short-chain dehydrogenase reductase"/>
    <property type="match status" value="1"/>
</dbReference>
<dbReference type="PRINTS" id="PR00080">
    <property type="entry name" value="SDRFAMILY"/>
</dbReference>
<dbReference type="InterPro" id="IPR020904">
    <property type="entry name" value="Sc_DH/Rdtase_CS"/>
</dbReference>
<dbReference type="PRINTS" id="PR00081">
    <property type="entry name" value="GDHRDH"/>
</dbReference>
<dbReference type="PANTHER" id="PTHR43477">
    <property type="entry name" value="DIHYDROANTICAPSIN 7-DEHYDROGENASE"/>
    <property type="match status" value="1"/>
</dbReference>
<proteinExistence type="inferred from homology"/>
<dbReference type="STRING" id="563176.SAMN04488090_3179"/>
<dbReference type="InterPro" id="IPR036291">
    <property type="entry name" value="NAD(P)-bd_dom_sf"/>
</dbReference>
<accession>A0A1G9SIE7</accession>
<keyword evidence="2" id="KW-0560">Oxidoreductase</keyword>
<evidence type="ECO:0000256" key="1">
    <source>
        <dbReference type="ARBA" id="ARBA00006484"/>
    </source>
</evidence>
<dbReference type="CDD" id="cd05233">
    <property type="entry name" value="SDR_c"/>
    <property type="match status" value="1"/>
</dbReference>
<dbReference type="GO" id="GO:0016491">
    <property type="term" value="F:oxidoreductase activity"/>
    <property type="evidence" value="ECO:0007669"/>
    <property type="project" value="UniProtKB-KW"/>
</dbReference>
<gene>
    <name evidence="3" type="ORF">SAMN04488090_3179</name>
</gene>
<name>A0A1G9SIE7_9BACT</name>
<keyword evidence="4" id="KW-1185">Reference proteome</keyword>
<organism evidence="3 4">
    <name type="scientific">Siphonobacter aquaeclarae</name>
    <dbReference type="NCBI Taxonomy" id="563176"/>
    <lineage>
        <taxon>Bacteria</taxon>
        <taxon>Pseudomonadati</taxon>
        <taxon>Bacteroidota</taxon>
        <taxon>Cytophagia</taxon>
        <taxon>Cytophagales</taxon>
        <taxon>Cytophagaceae</taxon>
        <taxon>Siphonobacter</taxon>
    </lineage>
</organism>
<dbReference type="Proteomes" id="UP000198901">
    <property type="component" value="Unassembled WGS sequence"/>
</dbReference>
<dbReference type="Gene3D" id="3.40.50.720">
    <property type="entry name" value="NAD(P)-binding Rossmann-like Domain"/>
    <property type="match status" value="1"/>
</dbReference>
<dbReference type="Pfam" id="PF13561">
    <property type="entry name" value="adh_short_C2"/>
    <property type="match status" value="1"/>
</dbReference>
<comment type="similarity">
    <text evidence="1">Belongs to the short-chain dehydrogenases/reductases (SDR) family.</text>
</comment>
<dbReference type="PANTHER" id="PTHR43477:SF1">
    <property type="entry name" value="DIHYDROANTICAPSIN 7-DEHYDROGENASE"/>
    <property type="match status" value="1"/>
</dbReference>
<evidence type="ECO:0000313" key="3">
    <source>
        <dbReference type="EMBL" id="SDM35077.1"/>
    </source>
</evidence>
<dbReference type="EMBL" id="FNGS01000006">
    <property type="protein sequence ID" value="SDM35077.1"/>
    <property type="molecule type" value="Genomic_DNA"/>
</dbReference>
<reference evidence="3 4" key="1">
    <citation type="submission" date="2016-10" db="EMBL/GenBank/DDBJ databases">
        <authorList>
            <person name="de Groot N.N."/>
        </authorList>
    </citation>
    <scope>NUCLEOTIDE SEQUENCE [LARGE SCALE GENOMIC DNA]</scope>
    <source>
        <strain evidence="3 4">DSM 21668</strain>
    </source>
</reference>
<dbReference type="InterPro" id="IPR002347">
    <property type="entry name" value="SDR_fam"/>
</dbReference>
<dbReference type="InterPro" id="IPR051122">
    <property type="entry name" value="SDR_DHRS6-like"/>
</dbReference>
<evidence type="ECO:0000256" key="2">
    <source>
        <dbReference type="ARBA" id="ARBA00023002"/>
    </source>
</evidence>